<keyword evidence="4" id="KW-1185">Reference proteome</keyword>
<dbReference type="Proteomes" id="UP001146120">
    <property type="component" value="Unassembled WGS sequence"/>
</dbReference>
<reference evidence="3" key="1">
    <citation type="submission" date="2022-11" db="EMBL/GenBank/DDBJ databases">
        <authorList>
            <person name="Morgan W.R."/>
            <person name="Tartar A."/>
        </authorList>
    </citation>
    <scope>NUCLEOTIDE SEQUENCE</scope>
    <source>
        <strain evidence="3">ARSEF 373</strain>
    </source>
</reference>
<accession>A0AAV2YUY0</accession>
<comment type="caution">
    <text evidence="3">The sequence shown here is derived from an EMBL/GenBank/DDBJ whole genome shotgun (WGS) entry which is preliminary data.</text>
</comment>
<feature type="region of interest" description="Disordered" evidence="1">
    <location>
        <begin position="893"/>
        <end position="928"/>
    </location>
</feature>
<keyword evidence="2" id="KW-0732">Signal</keyword>
<name>A0AAV2YUY0_9STRA</name>
<gene>
    <name evidence="3" type="ORF">N0F65_000998</name>
</gene>
<protein>
    <submittedName>
        <fullName evidence="3">Uncharacterized protein</fullName>
    </submittedName>
</protein>
<feature type="signal peptide" evidence="2">
    <location>
        <begin position="1"/>
        <end position="19"/>
    </location>
</feature>
<organism evidence="3 4">
    <name type="scientific">Lagenidium giganteum</name>
    <dbReference type="NCBI Taxonomy" id="4803"/>
    <lineage>
        <taxon>Eukaryota</taxon>
        <taxon>Sar</taxon>
        <taxon>Stramenopiles</taxon>
        <taxon>Oomycota</taxon>
        <taxon>Peronosporomycetes</taxon>
        <taxon>Pythiales</taxon>
        <taxon>Pythiaceae</taxon>
    </lineage>
</organism>
<evidence type="ECO:0000313" key="3">
    <source>
        <dbReference type="EMBL" id="DAZ98842.1"/>
    </source>
</evidence>
<feature type="chain" id="PRO_5043326738" evidence="2">
    <location>
        <begin position="20"/>
        <end position="998"/>
    </location>
</feature>
<sequence length="998" mass="109174">MLALHVNAIVLVQPAVSPCTPWDHPVYAQVTSLHTEAMDVRHQRWLRQAVSFVADGGCRHGHVIKATPSRRVCDGEPSVFVDDASPVAPVVALISSKIALPVARYCADHVLELQHAILSRILGDTSTPAWRNIYAILHGLVPNAAHPVATDVLLWIDPRSGSIGAFRLQHAIDYAHFGDGDNATTGNEALGDSYQLDPADACRALAPYVISEEPVSSSHPLDGLFDVSVDDDVTCAAPDQAAVLPPSPARAKRAPGFARPLYVSPTMASDRSNGDAQSSSKDLRVNKYAFHATPTQPAVHRAITRPSEQGKSAASFVDSFVNSSSHTLASCPEFSISSSVSVAFPLPTSSASRFGRSGVDLQNLSATVASPKPPILSSVHDVVDAVRCLIQFGARYFVKDVNDVVEHVLELLHAIATYEWPSADLPHLVYWINTQLEDFRSSIAASPTCLASHKVAALDKLSLPRYPGMVAENDGRGLKPSDDSSLAARNPNLPPCLKYISKVTCPFHSDTTCIMARRAHFVPVRIDVRVKAYVLTRLGGLKPLSWPRSCDTQTDHDMNQAVAVTAAEFSVPRSLEIQHALSSRLQKCRRPLSWIAPRVIGTVDMETVDHVTTWVVNQRASLEPLMQPQRGQCELDPRPNTALHVVRLRRLLTSYPQVDAVLAVAANGIAPGWSGVRPKPGVSVPNFRSCSQFLPAVLRATAGRTIFGGAPLHHCQHIVYSPFGAVEKAVYEIRQIHDLSAPRVKSVNEFTDQTSIPVFPFSRITALARRIEDLASQYPGLQICILKGDVKGVFRHLRMHSRHVHIFAGSIPRARHSDCGSCFAVWLDRLSHILWCVRARHDVPVNSTATVSDSQDSTPSSGLNGWTITSLSHARAHASHTYPWAQTATHACGRRTRTHTQLSGPRTLHQHQTQRHTPPGYPSNTQGRRCAPESYNYPFTSSTAPRQFTPCLCGTTWDDMPLSWFQVTLPAAVRKIYKIFFSAYSPTAWPSRPDAFLE</sequence>
<evidence type="ECO:0000313" key="4">
    <source>
        <dbReference type="Proteomes" id="UP001146120"/>
    </source>
</evidence>
<proteinExistence type="predicted"/>
<reference evidence="3" key="2">
    <citation type="journal article" date="2023" name="Microbiol Resour">
        <title>Decontamination and Annotation of the Draft Genome Sequence of the Oomycete Lagenidium giganteum ARSEF 373.</title>
        <authorList>
            <person name="Morgan W.R."/>
            <person name="Tartar A."/>
        </authorList>
    </citation>
    <scope>NUCLEOTIDE SEQUENCE</scope>
    <source>
        <strain evidence="3">ARSEF 373</strain>
    </source>
</reference>
<dbReference type="AlphaFoldDB" id="A0AAV2YUY0"/>
<evidence type="ECO:0000256" key="2">
    <source>
        <dbReference type="SAM" id="SignalP"/>
    </source>
</evidence>
<evidence type="ECO:0000256" key="1">
    <source>
        <dbReference type="SAM" id="MobiDB-lite"/>
    </source>
</evidence>
<dbReference type="EMBL" id="DAKRPA010000096">
    <property type="protein sequence ID" value="DAZ98842.1"/>
    <property type="molecule type" value="Genomic_DNA"/>
</dbReference>